<dbReference type="CDD" id="cd03215">
    <property type="entry name" value="ABC_Carb_Monos_II"/>
    <property type="match status" value="1"/>
</dbReference>
<protein>
    <submittedName>
        <fullName evidence="11">Ribose import ATP-binding protein RbsA</fullName>
        <ecNumber evidence="11">3.6.3.17</ecNumber>
    </submittedName>
</protein>
<dbReference type="InterPro" id="IPR017871">
    <property type="entry name" value="ABC_transporter-like_CS"/>
</dbReference>
<keyword evidence="9" id="KW-0472">Membrane</keyword>
<dbReference type="PANTHER" id="PTHR43790:SF9">
    <property type="entry name" value="GALACTOFURANOSE TRANSPORTER ATP-BINDING PROTEIN YTFR"/>
    <property type="match status" value="1"/>
</dbReference>
<dbReference type="PANTHER" id="PTHR43790">
    <property type="entry name" value="CARBOHYDRATE TRANSPORT ATP-BINDING PROTEIN MG119-RELATED"/>
    <property type="match status" value="1"/>
</dbReference>
<name>A0A518FYR2_9PLAN</name>
<dbReference type="PROSITE" id="PS50893">
    <property type="entry name" value="ABC_TRANSPORTER_2"/>
    <property type="match status" value="2"/>
</dbReference>
<dbReference type="InterPro" id="IPR003593">
    <property type="entry name" value="AAA+_ATPase"/>
</dbReference>
<dbReference type="AlphaFoldDB" id="A0A518FYR2"/>
<dbReference type="SMART" id="SM00382">
    <property type="entry name" value="AAA"/>
    <property type="match status" value="2"/>
</dbReference>
<keyword evidence="6" id="KW-0547">Nucleotide-binding</keyword>
<dbReference type="OrthoDB" id="9771863at2"/>
<sequence length="500" mass="54934">MPATLTPLLRLEGITKRFGTVTALDQVSLDIQGGEIHTLLGENGAGKSTLIKILGGIHQPDAGTLWAGDEPISLPNVSAADRYKIRLIHQELSLAPNLTVAENIFLGRESSTLGFLHKREMNRRAQALIAELGLTEIRDVTATVTTLSTAQQQLVEIARALSQEARVLVLDEPTSSLSELEVEALFQTLRRLRSQGVGIIYISHRMEEIMRLSDRITVLRDGKSVGTAPASEVDPKTLIRWMVGRDIKDHFPRPPYRPGGVALKVSQLSSAKVQDISFEVRYGEVLGLAGLVGAGRTELARALFGIDRIHQGTIQIDGNTVRIRSPREALQQGMVLVPEDRKQQGLIVEQSVAFNISLPWLKEWIHGCAFDYQTRDKMVARTVQRFGVRLSNADQPVRDLSGGNQQKVLVGRWIEHPPKILILDEPTRGIDVGAREDLYRIIGELVSQGMALILISSDLDEVLNISHQIGTFREGRLTGVSPAESVTAEEVMHQLTGGSA</sequence>
<evidence type="ECO:0000256" key="8">
    <source>
        <dbReference type="ARBA" id="ARBA00022967"/>
    </source>
</evidence>
<dbReference type="GO" id="GO:0005886">
    <property type="term" value="C:plasma membrane"/>
    <property type="evidence" value="ECO:0007669"/>
    <property type="project" value="UniProtKB-SubCell"/>
</dbReference>
<evidence type="ECO:0000256" key="2">
    <source>
        <dbReference type="ARBA" id="ARBA00022448"/>
    </source>
</evidence>
<keyword evidence="5" id="KW-0677">Repeat</keyword>
<keyword evidence="11" id="KW-0378">Hydrolase</keyword>
<dbReference type="PROSITE" id="PS00211">
    <property type="entry name" value="ABC_TRANSPORTER_1"/>
    <property type="match status" value="1"/>
</dbReference>
<dbReference type="Pfam" id="PF00005">
    <property type="entry name" value="ABC_tran"/>
    <property type="match status" value="2"/>
</dbReference>
<evidence type="ECO:0000256" key="6">
    <source>
        <dbReference type="ARBA" id="ARBA00022741"/>
    </source>
</evidence>
<dbReference type="InterPro" id="IPR003439">
    <property type="entry name" value="ABC_transporter-like_ATP-bd"/>
</dbReference>
<keyword evidence="2" id="KW-0813">Transport</keyword>
<evidence type="ECO:0000256" key="3">
    <source>
        <dbReference type="ARBA" id="ARBA00022475"/>
    </source>
</evidence>
<evidence type="ECO:0000259" key="10">
    <source>
        <dbReference type="PROSITE" id="PS50893"/>
    </source>
</evidence>
<evidence type="ECO:0000256" key="9">
    <source>
        <dbReference type="ARBA" id="ARBA00023136"/>
    </source>
</evidence>
<gene>
    <name evidence="11" type="primary">rbsA_3</name>
    <name evidence="11" type="ORF">Pan153_62080</name>
</gene>
<dbReference type="InterPro" id="IPR050107">
    <property type="entry name" value="ABC_carbohydrate_import_ATPase"/>
</dbReference>
<dbReference type="EC" id="3.6.3.17" evidence="11"/>
<reference evidence="11 12" key="1">
    <citation type="submission" date="2019-02" db="EMBL/GenBank/DDBJ databases">
        <title>Deep-cultivation of Planctomycetes and their phenomic and genomic characterization uncovers novel biology.</title>
        <authorList>
            <person name="Wiegand S."/>
            <person name="Jogler M."/>
            <person name="Boedeker C."/>
            <person name="Pinto D."/>
            <person name="Vollmers J."/>
            <person name="Rivas-Marin E."/>
            <person name="Kohn T."/>
            <person name="Peeters S.H."/>
            <person name="Heuer A."/>
            <person name="Rast P."/>
            <person name="Oberbeckmann S."/>
            <person name="Bunk B."/>
            <person name="Jeske O."/>
            <person name="Meyerdierks A."/>
            <person name="Storesund J.E."/>
            <person name="Kallscheuer N."/>
            <person name="Luecker S."/>
            <person name="Lage O.M."/>
            <person name="Pohl T."/>
            <person name="Merkel B.J."/>
            <person name="Hornburger P."/>
            <person name="Mueller R.-W."/>
            <person name="Bruemmer F."/>
            <person name="Labrenz M."/>
            <person name="Spormann A.M."/>
            <person name="Op den Camp H."/>
            <person name="Overmann J."/>
            <person name="Amann R."/>
            <person name="Jetten M.S.M."/>
            <person name="Mascher T."/>
            <person name="Medema M.H."/>
            <person name="Devos D.P."/>
            <person name="Kaster A.-K."/>
            <person name="Ovreas L."/>
            <person name="Rohde M."/>
            <person name="Galperin M.Y."/>
            <person name="Jogler C."/>
        </authorList>
    </citation>
    <scope>NUCLEOTIDE SEQUENCE [LARGE SCALE GENOMIC DNA]</scope>
    <source>
        <strain evidence="11 12">Pan153</strain>
    </source>
</reference>
<dbReference type="GO" id="GO:0016887">
    <property type="term" value="F:ATP hydrolysis activity"/>
    <property type="evidence" value="ECO:0007669"/>
    <property type="project" value="InterPro"/>
</dbReference>
<dbReference type="SUPFAM" id="SSF52540">
    <property type="entry name" value="P-loop containing nucleoside triphosphate hydrolases"/>
    <property type="match status" value="2"/>
</dbReference>
<proteinExistence type="predicted"/>
<dbReference type="Proteomes" id="UP000320839">
    <property type="component" value="Chromosome"/>
</dbReference>
<evidence type="ECO:0000256" key="4">
    <source>
        <dbReference type="ARBA" id="ARBA00022597"/>
    </source>
</evidence>
<evidence type="ECO:0000313" key="12">
    <source>
        <dbReference type="Proteomes" id="UP000320839"/>
    </source>
</evidence>
<keyword evidence="7 11" id="KW-0067">ATP-binding</keyword>
<evidence type="ECO:0000313" key="11">
    <source>
        <dbReference type="EMBL" id="QDV21518.1"/>
    </source>
</evidence>
<evidence type="ECO:0000256" key="7">
    <source>
        <dbReference type="ARBA" id="ARBA00022840"/>
    </source>
</evidence>
<dbReference type="EMBL" id="CP036317">
    <property type="protein sequence ID" value="QDV21518.1"/>
    <property type="molecule type" value="Genomic_DNA"/>
</dbReference>
<dbReference type="Gene3D" id="3.40.50.300">
    <property type="entry name" value="P-loop containing nucleotide triphosphate hydrolases"/>
    <property type="match status" value="2"/>
</dbReference>
<accession>A0A518FYR2</accession>
<comment type="subcellular location">
    <subcellularLocation>
        <location evidence="1">Cell membrane</location>
        <topology evidence="1">Peripheral membrane protein</topology>
    </subcellularLocation>
</comment>
<feature type="domain" description="ABC transporter" evidence="10">
    <location>
        <begin position="9"/>
        <end position="246"/>
    </location>
</feature>
<dbReference type="InterPro" id="IPR027417">
    <property type="entry name" value="P-loop_NTPase"/>
</dbReference>
<evidence type="ECO:0000256" key="5">
    <source>
        <dbReference type="ARBA" id="ARBA00022737"/>
    </source>
</evidence>
<keyword evidence="4" id="KW-0762">Sugar transport</keyword>
<evidence type="ECO:0000256" key="1">
    <source>
        <dbReference type="ARBA" id="ARBA00004202"/>
    </source>
</evidence>
<dbReference type="RefSeq" id="WP_145460216.1">
    <property type="nucleotide sequence ID" value="NZ_CP036317.1"/>
</dbReference>
<organism evidence="11 12">
    <name type="scientific">Gimesia panareensis</name>
    <dbReference type="NCBI Taxonomy" id="2527978"/>
    <lineage>
        <taxon>Bacteria</taxon>
        <taxon>Pseudomonadati</taxon>
        <taxon>Planctomycetota</taxon>
        <taxon>Planctomycetia</taxon>
        <taxon>Planctomycetales</taxon>
        <taxon>Planctomycetaceae</taxon>
        <taxon>Gimesia</taxon>
    </lineage>
</organism>
<dbReference type="GO" id="GO:0005524">
    <property type="term" value="F:ATP binding"/>
    <property type="evidence" value="ECO:0007669"/>
    <property type="project" value="UniProtKB-KW"/>
</dbReference>
<dbReference type="CDD" id="cd03216">
    <property type="entry name" value="ABC_Carb_Monos_I"/>
    <property type="match status" value="1"/>
</dbReference>
<dbReference type="FunFam" id="3.40.50.300:FF:000127">
    <property type="entry name" value="Ribose import ATP-binding protein RbsA"/>
    <property type="match status" value="1"/>
</dbReference>
<keyword evidence="3" id="KW-1003">Cell membrane</keyword>
<feature type="domain" description="ABC transporter" evidence="10">
    <location>
        <begin position="256"/>
        <end position="499"/>
    </location>
</feature>
<keyword evidence="8" id="KW-1278">Translocase</keyword>